<dbReference type="Gene3D" id="3.30.365.10">
    <property type="entry name" value="Aldehyde oxidase/xanthine dehydrogenase, molybdopterin binding domain"/>
    <property type="match status" value="4"/>
</dbReference>
<reference evidence="4" key="1">
    <citation type="submission" date="2020-09" db="EMBL/GenBank/DDBJ databases">
        <title>Iningainema tapete sp. nov. (Scytonemataceae, Cyanobacteria) from greenhouses in central Florida (USA) produces two types of nodularin with biosynthetic potential for microcystin-LR and anabaenopeptins.</title>
        <authorList>
            <person name="Berthold D.E."/>
            <person name="Lefler F.W."/>
            <person name="Huang I.-S."/>
            <person name="Abdulla H."/>
            <person name="Zimba P.V."/>
            <person name="Laughinghouse H.D. IV."/>
        </authorList>
    </citation>
    <scope>NUCLEOTIDE SEQUENCE</scope>
    <source>
        <strain evidence="4">BLCCT55</strain>
    </source>
</reference>
<dbReference type="InterPro" id="IPR037165">
    <property type="entry name" value="AldOxase/xan_DH_Mopterin-bd_sf"/>
</dbReference>
<dbReference type="InterPro" id="IPR008274">
    <property type="entry name" value="AldOxase/xan_DH_MoCoBD1"/>
</dbReference>
<organism evidence="4 5">
    <name type="scientific">Iningainema tapete BLCC-T55</name>
    <dbReference type="NCBI Taxonomy" id="2748662"/>
    <lineage>
        <taxon>Bacteria</taxon>
        <taxon>Bacillati</taxon>
        <taxon>Cyanobacteriota</taxon>
        <taxon>Cyanophyceae</taxon>
        <taxon>Nostocales</taxon>
        <taxon>Scytonemataceae</taxon>
        <taxon>Iningainema tapete</taxon>
    </lineage>
</organism>
<keyword evidence="1" id="KW-0500">Molybdenum</keyword>
<dbReference type="SMART" id="SM01008">
    <property type="entry name" value="Ald_Xan_dh_C"/>
    <property type="match status" value="1"/>
</dbReference>
<evidence type="ECO:0000313" key="5">
    <source>
        <dbReference type="Proteomes" id="UP000629098"/>
    </source>
</evidence>
<sequence length="715" mass="77730">MAEISKPIDRVDGFLKVTGQAKYAAEFPVKNVTYGFPVQSTIAAGKIKDIDTSVAEKSAGVLAVITHKNALKLAPRPEPVTPQNRATRSIPILQDTRIYQFGQYIGVVVAETYEQARSAAQLVKVVYETEKPLVDFDENLPKAYKPPIINAGYPTDTQKGDVETALKTADFTLEETYQTPIEHHHPMEAHSTIAVWENGKLTLYDSTQMVENPKQAVANTFQIPKENIRVFAPFIGGGFGSKIAAGAHIILAVMAAQVTQRPVKIVLTRQMMQTNVGLRQINRQKMRLGASKDGKLTAIAHETVTHTSVDEEFVEQSGVMTRMMYDAPNSLVTHRVFPLNVQVPRWTRAPGEAPGSFALESAMDELAYKLQLDPIEFRLKNEPAKNPENGKPWASRSLIEAMKVGAEKFGWSKRKFAPRSNKQGRWLVGYGMAGVSRGAPFRETSARVKLTRKNNDVKAVIEMGATDIGTGSYTIIAQAAAESLGLPIEKIEVVIGDSSLPPTPGSGGSWGAGCFSNAAYAACEKAKTDLQAQIKVNFVKAPTIAELMTAGNINEFQAEVTEKPSAEFAKYAHFSFGANFCEVWVDESLGIVKIPRFLMAAAAGRILNPKTAASQVIGGIVWGIGQALTEESTLDARYGNFTTRTLADYHVPVNLDIGTVETIFINEEDKIVNRLGVKGIGELGITSVAAAIANAVFNATGKRLRDLPLTPDKLI</sequence>
<evidence type="ECO:0000256" key="2">
    <source>
        <dbReference type="ARBA" id="ARBA00023002"/>
    </source>
</evidence>
<gene>
    <name evidence="4" type="ORF">ICL16_11840</name>
</gene>
<dbReference type="Pfam" id="PF02738">
    <property type="entry name" value="MoCoBD_1"/>
    <property type="match status" value="1"/>
</dbReference>
<feature type="domain" description="Aldehyde oxidase/xanthine dehydrogenase a/b hammerhead" evidence="3">
    <location>
        <begin position="18"/>
        <end position="131"/>
    </location>
</feature>
<dbReference type="InterPro" id="IPR016208">
    <property type="entry name" value="Ald_Oxase/xanthine_DH-like"/>
</dbReference>
<dbReference type="PANTHER" id="PTHR11908">
    <property type="entry name" value="XANTHINE DEHYDROGENASE"/>
    <property type="match status" value="1"/>
</dbReference>
<dbReference type="RefSeq" id="WP_190827699.1">
    <property type="nucleotide sequence ID" value="NZ_CAWPPI010000043.1"/>
</dbReference>
<dbReference type="AlphaFoldDB" id="A0A8J7BWZ7"/>
<dbReference type="InterPro" id="IPR000674">
    <property type="entry name" value="Ald_Oxase/Xan_DH_a/b"/>
</dbReference>
<evidence type="ECO:0000259" key="3">
    <source>
        <dbReference type="SMART" id="SM01008"/>
    </source>
</evidence>
<comment type="caution">
    <text evidence="4">The sequence shown here is derived from an EMBL/GenBank/DDBJ whole genome shotgun (WGS) entry which is preliminary data.</text>
</comment>
<dbReference type="SUPFAM" id="SSF54665">
    <property type="entry name" value="CO dehydrogenase molybdoprotein N-domain-like"/>
    <property type="match status" value="1"/>
</dbReference>
<dbReference type="Gene3D" id="3.90.1170.50">
    <property type="entry name" value="Aldehyde oxidase/xanthine dehydrogenase, a/b hammerhead"/>
    <property type="match status" value="1"/>
</dbReference>
<dbReference type="GO" id="GO:0005506">
    <property type="term" value="F:iron ion binding"/>
    <property type="evidence" value="ECO:0007669"/>
    <property type="project" value="InterPro"/>
</dbReference>
<dbReference type="PANTHER" id="PTHR11908:SF132">
    <property type="entry name" value="ALDEHYDE OXIDASE 1-RELATED"/>
    <property type="match status" value="1"/>
</dbReference>
<dbReference type="GO" id="GO:0016491">
    <property type="term" value="F:oxidoreductase activity"/>
    <property type="evidence" value="ECO:0007669"/>
    <property type="project" value="UniProtKB-KW"/>
</dbReference>
<proteinExistence type="predicted"/>
<protein>
    <submittedName>
        <fullName evidence="4">Xanthine dehydrogenase family protein molybdopterin-binding subunit</fullName>
    </submittedName>
</protein>
<dbReference type="Proteomes" id="UP000629098">
    <property type="component" value="Unassembled WGS sequence"/>
</dbReference>
<evidence type="ECO:0000256" key="1">
    <source>
        <dbReference type="ARBA" id="ARBA00022505"/>
    </source>
</evidence>
<dbReference type="InterPro" id="IPR036856">
    <property type="entry name" value="Ald_Oxase/Xan_DH_a/b_sf"/>
</dbReference>
<name>A0A8J7BWZ7_9CYAN</name>
<keyword evidence="5" id="KW-1185">Reference proteome</keyword>
<dbReference type="InterPro" id="IPR046867">
    <property type="entry name" value="AldOxase/xan_DH_MoCoBD2"/>
</dbReference>
<keyword evidence="2" id="KW-0560">Oxidoreductase</keyword>
<dbReference type="SUPFAM" id="SSF56003">
    <property type="entry name" value="Molybdenum cofactor-binding domain"/>
    <property type="match status" value="1"/>
</dbReference>
<dbReference type="EMBL" id="JACXAE010000043">
    <property type="protein sequence ID" value="MBD2772742.1"/>
    <property type="molecule type" value="Genomic_DNA"/>
</dbReference>
<dbReference type="Pfam" id="PF01315">
    <property type="entry name" value="Ald_Xan_dh_C"/>
    <property type="match status" value="1"/>
</dbReference>
<accession>A0A8J7BWZ7</accession>
<evidence type="ECO:0000313" key="4">
    <source>
        <dbReference type="EMBL" id="MBD2772742.1"/>
    </source>
</evidence>
<dbReference type="Pfam" id="PF20256">
    <property type="entry name" value="MoCoBD_2"/>
    <property type="match status" value="1"/>
</dbReference>